<organism evidence="10 11">
    <name type="scientific">Tolypocladium ophioglossoides (strain CBS 100239)</name>
    <name type="common">Snaketongue truffleclub</name>
    <name type="synonym">Elaphocordyceps ophioglossoides</name>
    <dbReference type="NCBI Taxonomy" id="1163406"/>
    <lineage>
        <taxon>Eukaryota</taxon>
        <taxon>Fungi</taxon>
        <taxon>Dikarya</taxon>
        <taxon>Ascomycota</taxon>
        <taxon>Pezizomycotina</taxon>
        <taxon>Sordariomycetes</taxon>
        <taxon>Hypocreomycetidae</taxon>
        <taxon>Hypocreales</taxon>
        <taxon>Ophiocordycipitaceae</taxon>
        <taxon>Tolypocladium</taxon>
    </lineage>
</organism>
<feature type="region of interest" description="Disordered" evidence="7">
    <location>
        <begin position="1"/>
        <end position="60"/>
    </location>
</feature>
<feature type="compositionally biased region" description="Polar residues" evidence="7">
    <location>
        <begin position="25"/>
        <end position="34"/>
    </location>
</feature>
<dbReference type="PROSITE" id="PS50850">
    <property type="entry name" value="MFS"/>
    <property type="match status" value="1"/>
</dbReference>
<gene>
    <name evidence="10" type="ORF">TOPH_02600</name>
</gene>
<feature type="transmembrane region" description="Helical" evidence="8">
    <location>
        <begin position="73"/>
        <end position="96"/>
    </location>
</feature>
<dbReference type="AlphaFoldDB" id="A0A0L0NF85"/>
<feature type="transmembrane region" description="Helical" evidence="8">
    <location>
        <begin position="271"/>
        <end position="290"/>
    </location>
</feature>
<dbReference type="PANTHER" id="PTHR23514">
    <property type="entry name" value="BYPASS OF STOP CODON PROTEIN 6"/>
    <property type="match status" value="1"/>
</dbReference>
<feature type="transmembrane region" description="Helical" evidence="8">
    <location>
        <begin position="195"/>
        <end position="216"/>
    </location>
</feature>
<evidence type="ECO:0000256" key="3">
    <source>
        <dbReference type="ARBA" id="ARBA00022448"/>
    </source>
</evidence>
<protein>
    <submittedName>
        <fullName evidence="10">Bypass of stop codon protein 6</fullName>
    </submittedName>
</protein>
<evidence type="ECO:0000259" key="9">
    <source>
        <dbReference type="PROSITE" id="PS50850"/>
    </source>
</evidence>
<name>A0A0L0NF85_TOLOC</name>
<keyword evidence="4 8" id="KW-0812">Transmembrane</keyword>
<keyword evidence="6 8" id="KW-0472">Membrane</keyword>
<evidence type="ECO:0000256" key="8">
    <source>
        <dbReference type="SAM" id="Phobius"/>
    </source>
</evidence>
<keyword evidence="5 8" id="KW-1133">Transmembrane helix</keyword>
<evidence type="ECO:0000256" key="5">
    <source>
        <dbReference type="ARBA" id="ARBA00022989"/>
    </source>
</evidence>
<sequence length="485" mass="51761">MSASPPLESGIGVARRTEGRHDSHSLGNTFNSHAAESESLLRGSDGGGGHGGDEADEERERWNSPRINKYRYISVNLSLLIMGMHDGCIGALLPYIERYYDLNYATVSTIFLVPFLGYVTAALSNNWIHHRVGQRGIAFLGPVFRLVGYVPMALHPPFAVLPVLLVFTGFGNGIEDSAYNAWVGNMHQTNELLGIIHGSFGLGGTIAPLVASVMVAKLGLEWYTFFYVLIAVVCVELAFGLWAFWGATGAAYREKLRRGGGGGEGVTTRDVLAEPVTWLVAIFLLGYAGAEVSLGGWIPTFMIEVRHADPFIAGVTATLFWLGLSLGRVVLGFVTGRIGEKLAITGYLLLSVAFELLYWLVPATVGAMFFVTLLGFFLGPLFPAAIVVATKLLPREYHVSAIGFASAIGGGGAAVLPFAVGAIAEGHGVGVLQPVILAALIFLLVVWLALPRGKQRRGAKGNETAAEGASLMKRVSSWLTARLGS</sequence>
<feature type="transmembrane region" description="Helical" evidence="8">
    <location>
        <begin position="342"/>
        <end position="361"/>
    </location>
</feature>
<comment type="caution">
    <text evidence="10">The sequence shown here is derived from an EMBL/GenBank/DDBJ whole genome shotgun (WGS) entry which is preliminary data.</text>
</comment>
<feature type="domain" description="Major facilitator superfamily (MFS) profile" evidence="9">
    <location>
        <begin position="71"/>
        <end position="454"/>
    </location>
</feature>
<dbReference type="EMBL" id="LFRF01000005">
    <property type="protein sequence ID" value="KND92713.1"/>
    <property type="molecule type" value="Genomic_DNA"/>
</dbReference>
<dbReference type="PANTHER" id="PTHR23514:SF3">
    <property type="entry name" value="BYPASS OF STOP CODON PROTEIN 6"/>
    <property type="match status" value="1"/>
</dbReference>
<comment type="similarity">
    <text evidence="2">Belongs to the major facilitator superfamily.</text>
</comment>
<feature type="transmembrane region" description="Helical" evidence="8">
    <location>
        <begin position="401"/>
        <end position="424"/>
    </location>
</feature>
<feature type="transmembrane region" description="Helical" evidence="8">
    <location>
        <begin position="222"/>
        <end position="250"/>
    </location>
</feature>
<dbReference type="InterPro" id="IPR051788">
    <property type="entry name" value="MFS_Transporter"/>
</dbReference>
<evidence type="ECO:0000313" key="11">
    <source>
        <dbReference type="Proteomes" id="UP000036947"/>
    </source>
</evidence>
<feature type="transmembrane region" description="Helical" evidence="8">
    <location>
        <begin position="310"/>
        <end position="330"/>
    </location>
</feature>
<evidence type="ECO:0000256" key="1">
    <source>
        <dbReference type="ARBA" id="ARBA00004127"/>
    </source>
</evidence>
<dbReference type="OrthoDB" id="413079at2759"/>
<dbReference type="GO" id="GO:0022857">
    <property type="term" value="F:transmembrane transporter activity"/>
    <property type="evidence" value="ECO:0007669"/>
    <property type="project" value="InterPro"/>
</dbReference>
<comment type="subcellular location">
    <subcellularLocation>
        <location evidence="1">Endomembrane system</location>
        <topology evidence="1">Multi-pass membrane protein</topology>
    </subcellularLocation>
</comment>
<dbReference type="SUPFAM" id="SSF103473">
    <property type="entry name" value="MFS general substrate transporter"/>
    <property type="match status" value="1"/>
</dbReference>
<keyword evidence="11" id="KW-1185">Reference proteome</keyword>
<dbReference type="GO" id="GO:0016020">
    <property type="term" value="C:membrane"/>
    <property type="evidence" value="ECO:0007669"/>
    <property type="project" value="TreeGrafter"/>
</dbReference>
<dbReference type="InterPro" id="IPR011701">
    <property type="entry name" value="MFS"/>
</dbReference>
<dbReference type="Proteomes" id="UP000036947">
    <property type="component" value="Unassembled WGS sequence"/>
</dbReference>
<accession>A0A0L0NF85</accession>
<feature type="transmembrane region" description="Helical" evidence="8">
    <location>
        <begin position="102"/>
        <end position="124"/>
    </location>
</feature>
<evidence type="ECO:0000256" key="7">
    <source>
        <dbReference type="SAM" id="MobiDB-lite"/>
    </source>
</evidence>
<dbReference type="FunFam" id="1.20.1250.20:FF:000308">
    <property type="entry name" value="MFS efflux transporter"/>
    <property type="match status" value="1"/>
</dbReference>
<evidence type="ECO:0000256" key="4">
    <source>
        <dbReference type="ARBA" id="ARBA00022692"/>
    </source>
</evidence>
<evidence type="ECO:0000256" key="6">
    <source>
        <dbReference type="ARBA" id="ARBA00023136"/>
    </source>
</evidence>
<dbReference type="FunFam" id="1.20.1250.20:FF:000286">
    <property type="entry name" value="MFS efflux transporter"/>
    <property type="match status" value="1"/>
</dbReference>
<evidence type="ECO:0000256" key="2">
    <source>
        <dbReference type="ARBA" id="ARBA00008335"/>
    </source>
</evidence>
<reference evidence="10 11" key="1">
    <citation type="journal article" date="2015" name="BMC Genomics">
        <title>The genome of the truffle-parasite Tolypocladium ophioglossoides and the evolution of antifungal peptaibiotics.</title>
        <authorList>
            <person name="Quandt C.A."/>
            <person name="Bushley K.E."/>
            <person name="Spatafora J.W."/>
        </authorList>
    </citation>
    <scope>NUCLEOTIDE SEQUENCE [LARGE SCALE GENOMIC DNA]</scope>
    <source>
        <strain evidence="10 11">CBS 100239</strain>
    </source>
</reference>
<feature type="transmembrane region" description="Helical" evidence="8">
    <location>
        <begin position="430"/>
        <end position="450"/>
    </location>
</feature>
<dbReference type="InterPro" id="IPR020846">
    <property type="entry name" value="MFS_dom"/>
</dbReference>
<feature type="compositionally biased region" description="Basic and acidic residues" evidence="7">
    <location>
        <begin position="15"/>
        <end position="24"/>
    </location>
</feature>
<dbReference type="GO" id="GO:0012505">
    <property type="term" value="C:endomembrane system"/>
    <property type="evidence" value="ECO:0007669"/>
    <property type="project" value="UniProtKB-SubCell"/>
</dbReference>
<keyword evidence="3" id="KW-0813">Transport</keyword>
<evidence type="ECO:0000313" key="10">
    <source>
        <dbReference type="EMBL" id="KND92713.1"/>
    </source>
</evidence>
<dbReference type="Gene3D" id="1.20.1250.20">
    <property type="entry name" value="MFS general substrate transporter like domains"/>
    <property type="match status" value="2"/>
</dbReference>
<proteinExistence type="inferred from homology"/>
<feature type="transmembrane region" description="Helical" evidence="8">
    <location>
        <begin position="158"/>
        <end position="174"/>
    </location>
</feature>
<dbReference type="Pfam" id="PF07690">
    <property type="entry name" value="MFS_1"/>
    <property type="match status" value="1"/>
</dbReference>
<dbReference type="InterPro" id="IPR036259">
    <property type="entry name" value="MFS_trans_sf"/>
</dbReference>
<feature type="transmembrane region" description="Helical" evidence="8">
    <location>
        <begin position="367"/>
        <end position="389"/>
    </location>
</feature>